<proteinExistence type="predicted"/>
<evidence type="ECO:0008006" key="3">
    <source>
        <dbReference type="Google" id="ProtNLM"/>
    </source>
</evidence>
<name>A0ABP9ZHR9_9LACO</name>
<accession>A0ABP9ZHR9</accession>
<keyword evidence="2" id="KW-1185">Reference proteome</keyword>
<evidence type="ECO:0000313" key="1">
    <source>
        <dbReference type="EMBL" id="GAA6114330.1"/>
    </source>
</evidence>
<evidence type="ECO:0000313" key="2">
    <source>
        <dbReference type="Proteomes" id="UP001438112"/>
    </source>
</evidence>
<gene>
    <name evidence="1" type="ORF">AP20H10_06930</name>
</gene>
<dbReference type="EMBL" id="BAABVV010000033">
    <property type="protein sequence ID" value="GAA6114330.1"/>
    <property type="molecule type" value="Genomic_DNA"/>
</dbReference>
<comment type="caution">
    <text evidence="1">The sequence shown here is derived from an EMBL/GenBank/DDBJ whole genome shotgun (WGS) entry which is preliminary data.</text>
</comment>
<protein>
    <recommendedName>
        <fullName evidence="3">Endonuclease</fullName>
    </recommendedName>
</protein>
<organism evidence="1 2">
    <name type="scientific">Apilactobacillus apinorum</name>
    <dbReference type="NCBI Taxonomy" id="1218495"/>
    <lineage>
        <taxon>Bacteria</taxon>
        <taxon>Bacillati</taxon>
        <taxon>Bacillota</taxon>
        <taxon>Bacilli</taxon>
        <taxon>Lactobacillales</taxon>
        <taxon>Lactobacillaceae</taxon>
        <taxon>Apilactobacillus</taxon>
    </lineage>
</organism>
<dbReference type="Proteomes" id="UP001438112">
    <property type="component" value="Unassembled WGS sequence"/>
</dbReference>
<sequence>MQYIIIGIIILWIIVHYRRKLKNPTSVEPDVVSPTDELNTGNVYPTVLTTHDINEYYDYFVGNQIPVSMGNILIPPTTYGRYYGAMAAINASTIETRNRMIKAKENYRNHEARESLEVPGFKGLNTKEMYEKGQRDPLHRNHSLYHKTHLLPYRFSMSEGDTIEGLVFAGTAHLNHGDRPDIDFFPDEKEKEQRNKILRSKLDIDGRISMSYEDVSVSDYNYCNSPEGSNFSLDDFENLASDIISENKNNDPYAYYTWLDYDAENDTAIPDRIYLRLKNLKTHKLIIDVSINNVL</sequence>
<reference evidence="1 2" key="1">
    <citation type="submission" date="2024-03" db="EMBL/GenBank/DDBJ databases">
        <title>Inconsistent identification of Apilactobacillus kunkeei-related strains obtained by well-developed overall genome related indices.</title>
        <authorList>
            <person name="Maeno S."/>
            <person name="Endo A."/>
        </authorList>
    </citation>
    <scope>NUCLEOTIDE SEQUENCE [LARGE SCALE GENOMIC DNA]</scope>
    <source>
        <strain evidence="1 2">20H-10</strain>
    </source>
</reference>